<dbReference type="RefSeq" id="WP_221251367.1">
    <property type="nucleotide sequence ID" value="NZ_AP024355.1"/>
</dbReference>
<sequence>MRNLTSLIVGGMAGLLLLSGCSAGSAAKPRILWPLPPNEPRLEWVNTYASQDDFPKTQAQKLSEQVVGKPEAYTFKTPFGVVADGKGTVYVSDVHHKNIRVYDFNNYEIHFLTDQPVFSLPLGLAIDQAGRLYIADGEARNVKVYSPQQVPLFAIGDEKIFENPAFLAINERLNRIYVSDGKAHKIQVFDLQGKHLFAFGEQGREPGKLFGPQGMAIDGQDRVFVADMLNARIQVFDAQGKYLYHFGERGDRDWQFENPKDLAFDSEGNLHIVDTRKALLLTYAPEGRLLLATGGAGGSNHPLGFASPHSIFIDGNDRLYIADGLNKRFAVWQYLSKKYLAQNPITPEDIERLDQFLKKEKGK</sequence>
<dbReference type="Gene3D" id="2.120.10.30">
    <property type="entry name" value="TolB, C-terminal domain"/>
    <property type="match status" value="2"/>
</dbReference>
<evidence type="ECO:0000256" key="3">
    <source>
        <dbReference type="SAM" id="SignalP"/>
    </source>
</evidence>
<keyword evidence="1" id="KW-0677">Repeat</keyword>
<dbReference type="Pfam" id="PF01436">
    <property type="entry name" value="NHL"/>
    <property type="match status" value="1"/>
</dbReference>
<evidence type="ECO:0000313" key="4">
    <source>
        <dbReference type="EMBL" id="BCR03932.1"/>
    </source>
</evidence>
<dbReference type="InterPro" id="IPR001258">
    <property type="entry name" value="NHL_repeat"/>
</dbReference>
<organism evidence="4 5">
    <name type="scientific">Desulfuromonas versatilis</name>
    <dbReference type="NCBI Taxonomy" id="2802975"/>
    <lineage>
        <taxon>Bacteria</taxon>
        <taxon>Pseudomonadati</taxon>
        <taxon>Thermodesulfobacteriota</taxon>
        <taxon>Desulfuromonadia</taxon>
        <taxon>Desulfuromonadales</taxon>
        <taxon>Desulfuromonadaceae</taxon>
        <taxon>Desulfuromonas</taxon>
    </lineage>
</organism>
<dbReference type="InterPro" id="IPR011042">
    <property type="entry name" value="6-blade_b-propeller_TolB-like"/>
</dbReference>
<feature type="repeat" description="NHL" evidence="2">
    <location>
        <begin position="161"/>
        <end position="192"/>
    </location>
</feature>
<keyword evidence="3" id="KW-0732">Signal</keyword>
<dbReference type="SUPFAM" id="SSF101898">
    <property type="entry name" value="NHL repeat"/>
    <property type="match status" value="1"/>
</dbReference>
<reference evidence="4 5" key="1">
    <citation type="journal article" date="2016" name="C (Basel)">
        <title>Selective Growth of and Electricity Production by Marine Exoelectrogenic Bacteria in Self-Aggregated Hydrogel of Microbially Reduced Graphene Oxide.</title>
        <authorList>
            <person name="Yoshida N."/>
            <person name="Goto Y."/>
            <person name="Miyata Y."/>
        </authorList>
    </citation>
    <scope>NUCLEOTIDE SEQUENCE [LARGE SCALE GENOMIC DNA]</scope>
    <source>
        <strain evidence="4 5">NIT-T3</strain>
    </source>
</reference>
<feature type="repeat" description="NHL" evidence="2">
    <location>
        <begin position="118"/>
        <end position="148"/>
    </location>
</feature>
<proteinExistence type="predicted"/>
<dbReference type="PANTHER" id="PTHR24104">
    <property type="entry name" value="E3 UBIQUITIN-PROTEIN LIGASE NHLRC1-RELATED"/>
    <property type="match status" value="1"/>
</dbReference>
<dbReference type="PROSITE" id="PS51257">
    <property type="entry name" value="PROKAR_LIPOPROTEIN"/>
    <property type="match status" value="1"/>
</dbReference>
<dbReference type="Proteomes" id="UP001319827">
    <property type="component" value="Chromosome"/>
</dbReference>
<reference evidence="4 5" key="2">
    <citation type="journal article" date="2021" name="Int. J. Syst. Evol. Microbiol.">
        <title>Isolation and Polyphasic Characterization of Desulfuromonas versatilis sp. Nov., an Electrogenic Bacteria Capable of Versatile Metabolism Isolated from a Graphene Oxide-Reducing Enrichment Culture.</title>
        <authorList>
            <person name="Xie L."/>
            <person name="Yoshida N."/>
            <person name="Ishii S."/>
            <person name="Meng L."/>
        </authorList>
    </citation>
    <scope>NUCLEOTIDE SEQUENCE [LARGE SCALE GENOMIC DNA]</scope>
    <source>
        <strain evidence="4 5">NIT-T3</strain>
    </source>
</reference>
<evidence type="ECO:0008006" key="6">
    <source>
        <dbReference type="Google" id="ProtNLM"/>
    </source>
</evidence>
<feature type="chain" id="PRO_5047479400" description="NHL repeat containing protein" evidence="3">
    <location>
        <begin position="27"/>
        <end position="363"/>
    </location>
</feature>
<feature type="repeat" description="NHL" evidence="2">
    <location>
        <begin position="196"/>
        <end position="239"/>
    </location>
</feature>
<dbReference type="EMBL" id="AP024355">
    <property type="protein sequence ID" value="BCR03932.1"/>
    <property type="molecule type" value="Genomic_DNA"/>
</dbReference>
<evidence type="ECO:0000256" key="1">
    <source>
        <dbReference type="ARBA" id="ARBA00022737"/>
    </source>
</evidence>
<evidence type="ECO:0000313" key="5">
    <source>
        <dbReference type="Proteomes" id="UP001319827"/>
    </source>
</evidence>
<gene>
    <name evidence="4" type="ORF">DESUT3_10010</name>
</gene>
<protein>
    <recommendedName>
        <fullName evidence="6">NHL repeat containing protein</fullName>
    </recommendedName>
</protein>
<dbReference type="PROSITE" id="PS51125">
    <property type="entry name" value="NHL"/>
    <property type="match status" value="3"/>
</dbReference>
<dbReference type="Pfam" id="PF17170">
    <property type="entry name" value="DUF5128"/>
    <property type="match status" value="1"/>
</dbReference>
<evidence type="ECO:0000256" key="2">
    <source>
        <dbReference type="PROSITE-ProRule" id="PRU00504"/>
    </source>
</evidence>
<name>A0ABM8HTH4_9BACT</name>
<accession>A0ABM8HTH4</accession>
<feature type="signal peptide" evidence="3">
    <location>
        <begin position="1"/>
        <end position="26"/>
    </location>
</feature>
<dbReference type="InterPro" id="IPR050952">
    <property type="entry name" value="TRIM-NHL_E3_ligases"/>
</dbReference>
<keyword evidence="5" id="KW-1185">Reference proteome</keyword>
<dbReference type="PANTHER" id="PTHR24104:SF25">
    <property type="entry name" value="PROTEIN LIN-41"/>
    <property type="match status" value="1"/>
</dbReference>